<dbReference type="AlphaFoldDB" id="A0AAP0BKB6"/>
<organism evidence="1 2">
    <name type="scientific">Platanthera zijinensis</name>
    <dbReference type="NCBI Taxonomy" id="2320716"/>
    <lineage>
        <taxon>Eukaryota</taxon>
        <taxon>Viridiplantae</taxon>
        <taxon>Streptophyta</taxon>
        <taxon>Embryophyta</taxon>
        <taxon>Tracheophyta</taxon>
        <taxon>Spermatophyta</taxon>
        <taxon>Magnoliopsida</taxon>
        <taxon>Liliopsida</taxon>
        <taxon>Asparagales</taxon>
        <taxon>Orchidaceae</taxon>
        <taxon>Orchidoideae</taxon>
        <taxon>Orchideae</taxon>
        <taxon>Orchidinae</taxon>
        <taxon>Platanthera</taxon>
    </lineage>
</organism>
<proteinExistence type="predicted"/>
<dbReference type="Proteomes" id="UP001418222">
    <property type="component" value="Unassembled WGS sequence"/>
</dbReference>
<dbReference type="EMBL" id="JBBWWQ010000008">
    <property type="protein sequence ID" value="KAK8941185.1"/>
    <property type="molecule type" value="Genomic_DNA"/>
</dbReference>
<accession>A0AAP0BKB6</accession>
<evidence type="ECO:0000313" key="2">
    <source>
        <dbReference type="Proteomes" id="UP001418222"/>
    </source>
</evidence>
<name>A0AAP0BKB6_9ASPA</name>
<comment type="caution">
    <text evidence="1">The sequence shown here is derived from an EMBL/GenBank/DDBJ whole genome shotgun (WGS) entry which is preliminary data.</text>
</comment>
<sequence>MSASQSVYQPSHSSIALRTAAFTQEVKTVQGNCCIGAGIVFNLLYVASPDTKVNRNYLGPAPIEEIAK</sequence>
<protein>
    <submittedName>
        <fullName evidence="1">Uncharacterized protein</fullName>
    </submittedName>
</protein>
<evidence type="ECO:0000313" key="1">
    <source>
        <dbReference type="EMBL" id="KAK8941185.1"/>
    </source>
</evidence>
<gene>
    <name evidence="1" type="ORF">KSP39_PZI010227</name>
</gene>
<keyword evidence="2" id="KW-1185">Reference proteome</keyword>
<reference evidence="1 2" key="1">
    <citation type="journal article" date="2022" name="Nat. Plants">
        <title>Genomes of leafy and leafless Platanthera orchids illuminate the evolution of mycoheterotrophy.</title>
        <authorList>
            <person name="Li M.H."/>
            <person name="Liu K.W."/>
            <person name="Li Z."/>
            <person name="Lu H.C."/>
            <person name="Ye Q.L."/>
            <person name="Zhang D."/>
            <person name="Wang J.Y."/>
            <person name="Li Y.F."/>
            <person name="Zhong Z.M."/>
            <person name="Liu X."/>
            <person name="Yu X."/>
            <person name="Liu D.K."/>
            <person name="Tu X.D."/>
            <person name="Liu B."/>
            <person name="Hao Y."/>
            <person name="Liao X.Y."/>
            <person name="Jiang Y.T."/>
            <person name="Sun W.H."/>
            <person name="Chen J."/>
            <person name="Chen Y.Q."/>
            <person name="Ai Y."/>
            <person name="Zhai J.W."/>
            <person name="Wu S.S."/>
            <person name="Zhou Z."/>
            <person name="Hsiao Y.Y."/>
            <person name="Wu W.L."/>
            <person name="Chen Y.Y."/>
            <person name="Lin Y.F."/>
            <person name="Hsu J.L."/>
            <person name="Li C.Y."/>
            <person name="Wang Z.W."/>
            <person name="Zhao X."/>
            <person name="Zhong W.Y."/>
            <person name="Ma X.K."/>
            <person name="Ma L."/>
            <person name="Huang J."/>
            <person name="Chen G.Z."/>
            <person name="Huang M.Z."/>
            <person name="Huang L."/>
            <person name="Peng D.H."/>
            <person name="Luo Y.B."/>
            <person name="Zou S.Q."/>
            <person name="Chen S.P."/>
            <person name="Lan S."/>
            <person name="Tsai W.C."/>
            <person name="Van de Peer Y."/>
            <person name="Liu Z.J."/>
        </authorList>
    </citation>
    <scope>NUCLEOTIDE SEQUENCE [LARGE SCALE GENOMIC DNA]</scope>
    <source>
        <strain evidence="1">Lor287</strain>
    </source>
</reference>